<organism evidence="2">
    <name type="scientific">Arion vulgaris</name>
    <dbReference type="NCBI Taxonomy" id="1028688"/>
    <lineage>
        <taxon>Eukaryota</taxon>
        <taxon>Metazoa</taxon>
        <taxon>Spiralia</taxon>
        <taxon>Lophotrochozoa</taxon>
        <taxon>Mollusca</taxon>
        <taxon>Gastropoda</taxon>
        <taxon>Heterobranchia</taxon>
        <taxon>Euthyneura</taxon>
        <taxon>Panpulmonata</taxon>
        <taxon>Eupulmonata</taxon>
        <taxon>Stylommatophora</taxon>
        <taxon>Helicina</taxon>
        <taxon>Arionoidea</taxon>
        <taxon>Arionidae</taxon>
        <taxon>Arion</taxon>
    </lineage>
</organism>
<feature type="region of interest" description="Disordered" evidence="1">
    <location>
        <begin position="1"/>
        <end position="44"/>
    </location>
</feature>
<feature type="compositionally biased region" description="Basic and acidic residues" evidence="1">
    <location>
        <begin position="1"/>
        <end position="20"/>
    </location>
</feature>
<proteinExistence type="predicted"/>
<evidence type="ECO:0000313" key="2">
    <source>
        <dbReference type="EMBL" id="CEK80584.1"/>
    </source>
</evidence>
<feature type="region of interest" description="Disordered" evidence="1">
    <location>
        <begin position="56"/>
        <end position="102"/>
    </location>
</feature>
<dbReference type="EMBL" id="HACG01033719">
    <property type="protein sequence ID" value="CEK80584.1"/>
    <property type="molecule type" value="Transcribed_RNA"/>
</dbReference>
<name>A0A0B7AHW4_9EUPU</name>
<sequence>QKQDRQKVIDENELNKEEPTFPKGVPTKLKFESPNESFMNDGEFRRPLRTCRVTTKPAYVDENEPPSPTQQLRKTLNRKTSRNKVLENSSSVENTSQSAEKLSNFVEIKKSVSNGDDSRDVAKIKNCTSIISDEKCRKRSPSVKDRTKAYESMLKRQVSYSPVLKLRRIATPDSASITVTKVDSPVHTSAMVSDTVLTSDSKKSQR</sequence>
<feature type="compositionally biased region" description="Polar residues" evidence="1">
    <location>
        <begin position="86"/>
        <end position="101"/>
    </location>
</feature>
<feature type="non-terminal residue" evidence="2">
    <location>
        <position position="1"/>
    </location>
</feature>
<accession>A0A0B7AHW4</accession>
<dbReference type="AlphaFoldDB" id="A0A0B7AHW4"/>
<reference evidence="2" key="1">
    <citation type="submission" date="2014-12" db="EMBL/GenBank/DDBJ databases">
        <title>Insight into the proteome of Arion vulgaris.</title>
        <authorList>
            <person name="Aradska J."/>
            <person name="Bulat T."/>
            <person name="Smidak R."/>
            <person name="Sarate P."/>
            <person name="Gangsoo J."/>
            <person name="Sialana F."/>
            <person name="Bilban M."/>
            <person name="Lubec G."/>
        </authorList>
    </citation>
    <scope>NUCLEOTIDE SEQUENCE</scope>
    <source>
        <tissue evidence="2">Skin</tissue>
    </source>
</reference>
<feature type="non-terminal residue" evidence="2">
    <location>
        <position position="206"/>
    </location>
</feature>
<gene>
    <name evidence="2" type="primary">ORF121677</name>
</gene>
<protein>
    <submittedName>
        <fullName evidence="2">Uncharacterized protein</fullName>
    </submittedName>
</protein>
<evidence type="ECO:0000256" key="1">
    <source>
        <dbReference type="SAM" id="MobiDB-lite"/>
    </source>
</evidence>